<dbReference type="AlphaFoldDB" id="A0AAI9E9J1"/>
<protein>
    <submittedName>
        <fullName evidence="3">Uncharacterized protein</fullName>
    </submittedName>
</protein>
<evidence type="ECO:0000313" key="4">
    <source>
        <dbReference type="Proteomes" id="UP001296104"/>
    </source>
</evidence>
<dbReference type="Gene3D" id="3.40.50.720">
    <property type="entry name" value="NAD(P)-binding Rossmann-like Domain"/>
    <property type="match status" value="1"/>
</dbReference>
<feature type="region of interest" description="Disordered" evidence="2">
    <location>
        <begin position="1"/>
        <end position="52"/>
    </location>
</feature>
<evidence type="ECO:0000256" key="2">
    <source>
        <dbReference type="SAM" id="MobiDB-lite"/>
    </source>
</evidence>
<keyword evidence="1" id="KW-0560">Oxidoreductase</keyword>
<reference evidence="3" key="1">
    <citation type="submission" date="2023-11" db="EMBL/GenBank/DDBJ databases">
        <authorList>
            <person name="Alioto T."/>
            <person name="Alioto T."/>
            <person name="Gomez Garrido J."/>
        </authorList>
    </citation>
    <scope>NUCLEOTIDE SEQUENCE</scope>
</reference>
<dbReference type="GO" id="GO:0016491">
    <property type="term" value="F:oxidoreductase activity"/>
    <property type="evidence" value="ECO:0007669"/>
    <property type="project" value="UniProtKB-KW"/>
</dbReference>
<comment type="caution">
    <text evidence="3">The sequence shown here is derived from an EMBL/GenBank/DDBJ whole genome shotgun (WGS) entry which is preliminary data.</text>
</comment>
<dbReference type="InterPro" id="IPR036291">
    <property type="entry name" value="NAD(P)-bd_dom_sf"/>
</dbReference>
<evidence type="ECO:0000313" key="3">
    <source>
        <dbReference type="EMBL" id="CAK3941780.1"/>
    </source>
</evidence>
<dbReference type="PANTHER" id="PTHR43157">
    <property type="entry name" value="PHOSPHATIDYLINOSITOL-GLYCAN BIOSYNTHESIS CLASS F PROTEIN-RELATED"/>
    <property type="match status" value="1"/>
</dbReference>
<keyword evidence="4" id="KW-1185">Reference proteome</keyword>
<dbReference type="Proteomes" id="UP001296104">
    <property type="component" value="Unassembled WGS sequence"/>
</dbReference>
<organism evidence="3 4">
    <name type="scientific">Lecanosticta acicola</name>
    <dbReference type="NCBI Taxonomy" id="111012"/>
    <lineage>
        <taxon>Eukaryota</taxon>
        <taxon>Fungi</taxon>
        <taxon>Dikarya</taxon>
        <taxon>Ascomycota</taxon>
        <taxon>Pezizomycotina</taxon>
        <taxon>Dothideomycetes</taxon>
        <taxon>Dothideomycetidae</taxon>
        <taxon>Mycosphaerellales</taxon>
        <taxon>Mycosphaerellaceae</taxon>
        <taxon>Lecanosticta</taxon>
    </lineage>
</organism>
<dbReference type="EMBL" id="CAVMBE010000014">
    <property type="protein sequence ID" value="CAK3941780.1"/>
    <property type="molecule type" value="Genomic_DNA"/>
</dbReference>
<sequence>MSTQQPMIVMTGGQTGPGYEAARTTANDKPDSLVTTSSRSSGEEAAQTINGETDHSNVHYLKLDLAGLNDIRRFAHEISANRLPVSAVVLNAGLQSLSLSFTTDGIETTFGVKHVGHALSFHLLQPFLAKNVRVVLTSSGVVHDPAPQAEERHARCKVHQGGAACAPQPGVFER</sequence>
<dbReference type="InterPro" id="IPR002347">
    <property type="entry name" value="SDR_fam"/>
</dbReference>
<name>A0AAI9E9J1_9PEZI</name>
<proteinExistence type="predicted"/>
<dbReference type="Pfam" id="PF00106">
    <property type="entry name" value="adh_short"/>
    <property type="match status" value="1"/>
</dbReference>
<dbReference type="PANTHER" id="PTHR43157:SF31">
    <property type="entry name" value="PHOSPHATIDYLINOSITOL-GLYCAN BIOSYNTHESIS CLASS F PROTEIN"/>
    <property type="match status" value="1"/>
</dbReference>
<evidence type="ECO:0000256" key="1">
    <source>
        <dbReference type="ARBA" id="ARBA00023002"/>
    </source>
</evidence>
<dbReference type="SUPFAM" id="SSF51735">
    <property type="entry name" value="NAD(P)-binding Rossmann-fold domains"/>
    <property type="match status" value="1"/>
</dbReference>
<gene>
    <name evidence="3" type="ORF">LECACI_7A003113</name>
</gene>
<accession>A0AAI9E9J1</accession>